<dbReference type="InterPro" id="IPR001466">
    <property type="entry name" value="Beta-lactam-related"/>
</dbReference>
<name>A0A075UNU1_9PSEU</name>
<feature type="domain" description="Beta-lactamase-related" evidence="2">
    <location>
        <begin position="38"/>
        <end position="360"/>
    </location>
</feature>
<sequence length="374" mass="39783">MNRLFRGLAAIAAGTALFSGTLAAGQAVAAPARAGLQKALDDAVAAGAPGAYAAVLDQDGGWYGRSGVGDVTTGGAPDPRGRFRAGSITKSVVATAVLQLAGEGEVGLDDRVQDRLPGLLPYTEPITVRQLLQHTSGIPATDRWNSLPEIDTTRWRHQSPDETIRLGTEGKPLAFPPGQGMVYSNTNYAVLGKLVEKLTGDELNSVLQRRVLDKAGMRDSSLPYRYPHVHHAAARGYERLYGPDAPLTDVTDYEMSRFWGSGNLISTADDLNRFYGAVFTGRLFPAAQLAEMRKTVPSGVPAVDSGLGVMRLRLPQGCAAPEAWGFNGSVPGYNTWSMRTSDGARQITVGVTTNLTSETARSAVLRAMFAEFCG</sequence>
<organism evidence="3 4">
    <name type="scientific">Amycolatopsis japonica</name>
    <dbReference type="NCBI Taxonomy" id="208439"/>
    <lineage>
        <taxon>Bacteria</taxon>
        <taxon>Bacillati</taxon>
        <taxon>Actinomycetota</taxon>
        <taxon>Actinomycetes</taxon>
        <taxon>Pseudonocardiales</taxon>
        <taxon>Pseudonocardiaceae</taxon>
        <taxon>Amycolatopsis</taxon>
        <taxon>Amycolatopsis japonica group</taxon>
    </lineage>
</organism>
<evidence type="ECO:0000256" key="1">
    <source>
        <dbReference type="SAM" id="SignalP"/>
    </source>
</evidence>
<dbReference type="RefSeq" id="WP_051972359.1">
    <property type="nucleotide sequence ID" value="NZ_CP008953.1"/>
</dbReference>
<dbReference type="SUPFAM" id="SSF56601">
    <property type="entry name" value="beta-lactamase/transpeptidase-like"/>
    <property type="match status" value="1"/>
</dbReference>
<dbReference type="STRING" id="208439.AJAP_06380"/>
<reference evidence="3 4" key="1">
    <citation type="journal article" date="2014" name="J. Biotechnol.">
        <title>Complete genome sequence of the actinobacterium Amycolatopsis japonica MG417-CF17(T) (=DSM 44213T) producing (S,S)-N,N'-ethylenediaminedisuccinic acid.</title>
        <authorList>
            <person name="Stegmann E."/>
            <person name="Albersmeier A."/>
            <person name="Spohn M."/>
            <person name="Gert H."/>
            <person name="Weber T."/>
            <person name="Wohlleben W."/>
            <person name="Kalinowski J."/>
            <person name="Ruckert C."/>
        </authorList>
    </citation>
    <scope>NUCLEOTIDE SEQUENCE [LARGE SCALE GENOMIC DNA]</scope>
    <source>
        <strain evidence="4">MG417-CF17 (DSM 44213)</strain>
    </source>
</reference>
<dbReference type="Pfam" id="PF00144">
    <property type="entry name" value="Beta-lactamase"/>
    <property type="match status" value="1"/>
</dbReference>
<feature type="signal peptide" evidence="1">
    <location>
        <begin position="1"/>
        <end position="23"/>
    </location>
</feature>
<dbReference type="InterPro" id="IPR012338">
    <property type="entry name" value="Beta-lactam/transpept-like"/>
</dbReference>
<dbReference type="KEGG" id="aja:AJAP_06380"/>
<evidence type="ECO:0000313" key="3">
    <source>
        <dbReference type="EMBL" id="AIG74194.1"/>
    </source>
</evidence>
<feature type="chain" id="PRO_5038465771" evidence="1">
    <location>
        <begin position="24"/>
        <end position="374"/>
    </location>
</feature>
<evidence type="ECO:0000259" key="2">
    <source>
        <dbReference type="Pfam" id="PF00144"/>
    </source>
</evidence>
<dbReference type="EMBL" id="CP008953">
    <property type="protein sequence ID" value="AIG74194.1"/>
    <property type="molecule type" value="Genomic_DNA"/>
</dbReference>
<proteinExistence type="predicted"/>
<dbReference type="PANTHER" id="PTHR46825">
    <property type="entry name" value="D-ALANYL-D-ALANINE-CARBOXYPEPTIDASE/ENDOPEPTIDASE AMPH"/>
    <property type="match status" value="1"/>
</dbReference>
<accession>A0A075UNU1</accession>
<keyword evidence="4" id="KW-1185">Reference proteome</keyword>
<gene>
    <name evidence="3" type="ORF">AJAP_06380</name>
</gene>
<dbReference type="AlphaFoldDB" id="A0A075UNU1"/>
<dbReference type="InterPro" id="IPR050491">
    <property type="entry name" value="AmpC-like"/>
</dbReference>
<protein>
    <submittedName>
        <fullName evidence="3">Conserved putative secreted protein</fullName>
    </submittedName>
</protein>
<evidence type="ECO:0000313" key="4">
    <source>
        <dbReference type="Proteomes" id="UP000028492"/>
    </source>
</evidence>
<dbReference type="HOGENOM" id="CLU_020027_2_3_11"/>
<dbReference type="Proteomes" id="UP000028492">
    <property type="component" value="Chromosome"/>
</dbReference>
<dbReference type="Gene3D" id="3.40.710.10">
    <property type="entry name" value="DD-peptidase/beta-lactamase superfamily"/>
    <property type="match status" value="1"/>
</dbReference>
<keyword evidence="1" id="KW-0732">Signal</keyword>
<dbReference type="eggNOG" id="COG1680">
    <property type="taxonomic scope" value="Bacteria"/>
</dbReference>
<dbReference type="PANTHER" id="PTHR46825:SF7">
    <property type="entry name" value="D-ALANYL-D-ALANINE CARBOXYPEPTIDASE"/>
    <property type="match status" value="1"/>
</dbReference>